<evidence type="ECO:0000313" key="2">
    <source>
        <dbReference type="EMBL" id="OGN06104.1"/>
    </source>
</evidence>
<keyword evidence="1" id="KW-0472">Membrane</keyword>
<comment type="caution">
    <text evidence="2">The sequence shown here is derived from an EMBL/GenBank/DDBJ whole genome shotgun (WGS) entry which is preliminary data.</text>
</comment>
<reference evidence="2 3" key="1">
    <citation type="journal article" date="2016" name="Nat. Commun.">
        <title>Thousands of microbial genomes shed light on interconnected biogeochemical processes in an aquifer system.</title>
        <authorList>
            <person name="Anantharaman K."/>
            <person name="Brown C.T."/>
            <person name="Hug L.A."/>
            <person name="Sharon I."/>
            <person name="Castelle C.J."/>
            <person name="Probst A.J."/>
            <person name="Thomas B.C."/>
            <person name="Singh A."/>
            <person name="Wilkins M.J."/>
            <person name="Karaoz U."/>
            <person name="Brodie E.L."/>
            <person name="Williams K.H."/>
            <person name="Hubbard S.S."/>
            <person name="Banfield J.F."/>
        </authorList>
    </citation>
    <scope>NUCLEOTIDE SEQUENCE [LARGE SCALE GENOMIC DNA]</scope>
</reference>
<keyword evidence="1" id="KW-1133">Transmembrane helix</keyword>
<protein>
    <submittedName>
        <fullName evidence="2">Uncharacterized protein</fullName>
    </submittedName>
</protein>
<gene>
    <name evidence="2" type="ORF">A2750_04065</name>
</gene>
<evidence type="ECO:0000256" key="1">
    <source>
        <dbReference type="SAM" id="Phobius"/>
    </source>
</evidence>
<evidence type="ECO:0000313" key="3">
    <source>
        <dbReference type="Proteomes" id="UP000178023"/>
    </source>
</evidence>
<keyword evidence="1" id="KW-0812">Transmembrane</keyword>
<dbReference type="EMBL" id="MGJL01000041">
    <property type="protein sequence ID" value="OGN06104.1"/>
    <property type="molecule type" value="Genomic_DNA"/>
</dbReference>
<proteinExistence type="predicted"/>
<feature type="transmembrane region" description="Helical" evidence="1">
    <location>
        <begin position="7"/>
        <end position="26"/>
    </location>
</feature>
<name>A0A1F8EZ00_9BACT</name>
<dbReference type="Proteomes" id="UP000178023">
    <property type="component" value="Unassembled WGS sequence"/>
</dbReference>
<organism evidence="2 3">
    <name type="scientific">Candidatus Yanofskybacteria bacterium RIFCSPHIGHO2_01_FULL_45_42</name>
    <dbReference type="NCBI Taxonomy" id="1802671"/>
    <lineage>
        <taxon>Bacteria</taxon>
        <taxon>Candidatus Yanofskyibacteriota</taxon>
    </lineage>
</organism>
<sequence length="90" mass="9906">MDRSTPSNLIPILIAIAGLALGYFYYASLPPVTITDLPQDIKTSGLNNFKDVRLDVKTLDKPQFQSLKIYGESPVIPGITGKTDIFSQTY</sequence>
<accession>A0A1F8EZ00</accession>
<dbReference type="AlphaFoldDB" id="A0A1F8EZ00"/>